<keyword evidence="1" id="KW-0812">Transmembrane</keyword>
<proteinExistence type="predicted"/>
<organism evidence="3 4">
    <name type="scientific">Paenibacillus glycanilyticus</name>
    <dbReference type="NCBI Taxonomy" id="126569"/>
    <lineage>
        <taxon>Bacteria</taxon>
        <taxon>Bacillati</taxon>
        <taxon>Bacillota</taxon>
        <taxon>Bacilli</taxon>
        <taxon>Bacillales</taxon>
        <taxon>Paenibacillaceae</taxon>
        <taxon>Paenibacillus</taxon>
    </lineage>
</organism>
<feature type="signal peptide" evidence="2">
    <location>
        <begin position="1"/>
        <end position="31"/>
    </location>
</feature>
<feature type="chain" id="PRO_5046418179" description="DUF2334 domain-containing protein" evidence="2">
    <location>
        <begin position="32"/>
        <end position="518"/>
    </location>
</feature>
<evidence type="ECO:0000256" key="2">
    <source>
        <dbReference type="SAM" id="SignalP"/>
    </source>
</evidence>
<dbReference type="RefSeq" id="WP_284241146.1">
    <property type="nucleotide sequence ID" value="NZ_BSSQ01000018.1"/>
</dbReference>
<evidence type="ECO:0000313" key="4">
    <source>
        <dbReference type="Proteomes" id="UP001157114"/>
    </source>
</evidence>
<comment type="caution">
    <text evidence="3">The sequence shown here is derived from an EMBL/GenBank/DDBJ whole genome shotgun (WGS) entry which is preliminary data.</text>
</comment>
<evidence type="ECO:0008006" key="5">
    <source>
        <dbReference type="Google" id="ProtNLM"/>
    </source>
</evidence>
<keyword evidence="4" id="KW-1185">Reference proteome</keyword>
<keyword evidence="1" id="KW-1133">Transmembrane helix</keyword>
<evidence type="ECO:0000313" key="3">
    <source>
        <dbReference type="EMBL" id="GLX70385.1"/>
    </source>
</evidence>
<reference evidence="3 4" key="1">
    <citation type="submission" date="2023-03" db="EMBL/GenBank/DDBJ databases">
        <title>Draft genome sequence of the bacteria which degrade cell wall of Tricholomamatutake.</title>
        <authorList>
            <person name="Konishi Y."/>
            <person name="Fukuta Y."/>
            <person name="Shirasaka N."/>
        </authorList>
    </citation>
    <scope>NUCLEOTIDE SEQUENCE [LARGE SCALE GENOMIC DNA]</scope>
    <source>
        <strain evidence="4">mu1</strain>
    </source>
</reference>
<accession>A0ABQ6GJJ7</accession>
<gene>
    <name evidence="3" type="ORF">MU1_47310</name>
</gene>
<protein>
    <recommendedName>
        <fullName evidence="5">DUF2334 domain-containing protein</fullName>
    </recommendedName>
</protein>
<evidence type="ECO:0000256" key="1">
    <source>
        <dbReference type="SAM" id="Phobius"/>
    </source>
</evidence>
<feature type="transmembrane region" description="Helical" evidence="1">
    <location>
        <begin position="484"/>
        <end position="504"/>
    </location>
</feature>
<keyword evidence="2" id="KW-0732">Signal</keyword>
<dbReference type="EMBL" id="BSSQ01000018">
    <property type="protein sequence ID" value="GLX70385.1"/>
    <property type="molecule type" value="Genomic_DNA"/>
</dbReference>
<keyword evidence="1" id="KW-0472">Membrane</keyword>
<name>A0ABQ6GJJ7_9BACL</name>
<sequence length="518" mass="56727">MNRGTGIKAWLFSVICLCVLVFAMVPAPVSAQEESKQANVLLVYDSLGLGTSAAGNVEALQRLLLSFGVKVTAIAADEYDSGMAQADPNHKLITVCNTDDLCGGITHIQYAGDWLHIGPVPPERIQERLGLQTKTIARQSLKLMVEGISQDVFMERVTRISEGKGQAFGRMVTANDHIEAPLGLVADGNAYVPYFEPGNVSEMAIAYVLKEWLGAEGSGQAHLLIRGITPFVDLDRLEDLSKQLYEAGIPFLVSVSTLFNNMDSPAMKRYTDALHTVQSYNGGILVEVPTPVSDRQDLEDMKAQMDHFLNQLFEAGIAPLGMTGEVRKAEENTMREAGFAFSDTIVLLPNEKASSPEQDAVQPFPSSPYSMLGEDLLQVSHENKIWPVFPLDVVVTFNWFESEDKQEETVQKLVSSWLPFADFKSGSHNLASSLHKAESLHGALLLDGQPADLQEQAVSAEDAVPVPPAQAEGIDRLFSVQSRVLIVIIVTTLMLFAVFLVIGYRMYKRKYYNSGGSL</sequence>
<dbReference type="Proteomes" id="UP001157114">
    <property type="component" value="Unassembled WGS sequence"/>
</dbReference>